<keyword evidence="1" id="KW-0808">Transferase</keyword>
<dbReference type="SUPFAM" id="SSF53335">
    <property type="entry name" value="S-adenosyl-L-methionine-dependent methyltransferases"/>
    <property type="match status" value="1"/>
</dbReference>
<accession>A0A3M0C4W9</accession>
<dbReference type="InterPro" id="IPR029063">
    <property type="entry name" value="SAM-dependent_MTases_sf"/>
</dbReference>
<evidence type="ECO:0000313" key="1">
    <source>
        <dbReference type="EMBL" id="RMB04778.1"/>
    </source>
</evidence>
<gene>
    <name evidence="1" type="ORF">BXY39_2342</name>
</gene>
<dbReference type="Gene3D" id="3.40.50.150">
    <property type="entry name" value="Vaccinia Virus protein VP39"/>
    <property type="match status" value="1"/>
</dbReference>
<reference evidence="1 2" key="1">
    <citation type="submission" date="2018-10" db="EMBL/GenBank/DDBJ databases">
        <title>Genomic Encyclopedia of Archaeal and Bacterial Type Strains, Phase II (KMG-II): from individual species to whole genera.</title>
        <authorList>
            <person name="Goeker M."/>
        </authorList>
    </citation>
    <scope>NUCLEOTIDE SEQUENCE [LARGE SCALE GENOMIC DNA]</scope>
    <source>
        <strain evidence="1 2">DSM 25217</strain>
    </source>
</reference>
<proteinExistence type="predicted"/>
<dbReference type="EMBL" id="REFR01000012">
    <property type="protein sequence ID" value="RMB04778.1"/>
    <property type="molecule type" value="Genomic_DNA"/>
</dbReference>
<dbReference type="GO" id="GO:0008168">
    <property type="term" value="F:methyltransferase activity"/>
    <property type="evidence" value="ECO:0007669"/>
    <property type="project" value="UniProtKB-KW"/>
</dbReference>
<name>A0A3M0C4W9_9PROT</name>
<keyword evidence="1" id="KW-0489">Methyltransferase</keyword>
<keyword evidence="2" id="KW-1185">Reference proteome</keyword>
<organism evidence="1 2">
    <name type="scientific">Eilatimonas milleporae</name>
    <dbReference type="NCBI Taxonomy" id="911205"/>
    <lineage>
        <taxon>Bacteria</taxon>
        <taxon>Pseudomonadati</taxon>
        <taxon>Pseudomonadota</taxon>
        <taxon>Alphaproteobacteria</taxon>
        <taxon>Kordiimonadales</taxon>
        <taxon>Kordiimonadaceae</taxon>
        <taxon>Eilatimonas</taxon>
    </lineage>
</organism>
<dbReference type="Pfam" id="PF13578">
    <property type="entry name" value="Methyltransf_24"/>
    <property type="match status" value="1"/>
</dbReference>
<protein>
    <submittedName>
        <fullName evidence="1">Methyltransferase family protein</fullName>
    </submittedName>
</protein>
<dbReference type="GO" id="GO:0032259">
    <property type="term" value="P:methylation"/>
    <property type="evidence" value="ECO:0007669"/>
    <property type="project" value="UniProtKB-KW"/>
</dbReference>
<comment type="caution">
    <text evidence="1">The sequence shown here is derived from an EMBL/GenBank/DDBJ whole genome shotgun (WGS) entry which is preliminary data.</text>
</comment>
<dbReference type="RefSeq" id="WP_121939048.1">
    <property type="nucleotide sequence ID" value="NZ_REFR01000012.1"/>
</dbReference>
<dbReference type="InParanoid" id="A0A3M0C4W9"/>
<sequence length="196" mass="23137">MDVIECLEQTAPRFHGSDENPRNWRLGAFGVNWMKSNLKADWHCLETGAGYTTCVMAQYCKSVITISPLDKEHMRIKSWLVENGFSHENIKFIHDLPQKYLPFLKNIHVDLLLIDGGHAFPYPIIDWYYGSMFLKKDGYLLVDNIEINSVRILYDFLLTESDVWALQDRDEEFSVFQKKKDFSYERVKWIDQVFNK</sequence>
<dbReference type="AlphaFoldDB" id="A0A3M0C4W9"/>
<evidence type="ECO:0000313" key="2">
    <source>
        <dbReference type="Proteomes" id="UP000271227"/>
    </source>
</evidence>
<dbReference type="OrthoDB" id="5764702at2"/>
<dbReference type="Proteomes" id="UP000271227">
    <property type="component" value="Unassembled WGS sequence"/>
</dbReference>